<evidence type="ECO:0000256" key="1">
    <source>
        <dbReference type="ARBA" id="ARBA00006974"/>
    </source>
</evidence>
<evidence type="ECO:0000313" key="2">
    <source>
        <dbReference type="EnsemblPlants" id="Kaladp0032s0441.1.v1.1.CDS.1"/>
    </source>
</evidence>
<dbReference type="Gramene" id="Kaladp0032s0441.1.v1.1">
    <property type="protein sequence ID" value="Kaladp0032s0441.1.v1.1.CDS.1"/>
    <property type="gene ID" value="Kaladp0032s0441.v1.1"/>
</dbReference>
<dbReference type="Pfam" id="PF02519">
    <property type="entry name" value="Auxin_inducible"/>
    <property type="match status" value="1"/>
</dbReference>
<protein>
    <recommendedName>
        <fullName evidence="4">Small auxin up regulated protein</fullName>
    </recommendedName>
</protein>
<comment type="similarity">
    <text evidence="1">Belongs to the ARG7 family.</text>
</comment>
<dbReference type="PANTHER" id="PTHR31929">
    <property type="entry name" value="SAUR-LIKE AUXIN-RESPONSIVE PROTEIN FAMILY-RELATED"/>
    <property type="match status" value="1"/>
</dbReference>
<dbReference type="InterPro" id="IPR003676">
    <property type="entry name" value="SAUR_fam"/>
</dbReference>
<dbReference type="EnsemblPlants" id="Kaladp0032s0441.1.v1.1">
    <property type="protein sequence ID" value="Kaladp0032s0441.1.v1.1.CDS.1"/>
    <property type="gene ID" value="Kaladp0032s0441.v1.1"/>
</dbReference>
<reference evidence="2" key="1">
    <citation type="submission" date="2021-01" db="UniProtKB">
        <authorList>
            <consortium name="EnsemblPlants"/>
        </authorList>
    </citation>
    <scope>IDENTIFICATION</scope>
</reference>
<dbReference type="Proteomes" id="UP000594263">
    <property type="component" value="Unplaced"/>
</dbReference>
<dbReference type="OMA" id="HINSMIG"/>
<dbReference type="AlphaFoldDB" id="A0A7N0TD84"/>
<sequence length="100" mass="11446">MGIHINSMIGNAKQLFKLQAPIRNRKQTDVPKGHIAVYVGEIQMKRFIVPIAYLNHPSFSALLKMAEEEFGFQHPMGVLTIPCQEEAFIYLTSRLRNTFI</sequence>
<evidence type="ECO:0008006" key="4">
    <source>
        <dbReference type="Google" id="ProtNLM"/>
    </source>
</evidence>
<name>A0A7N0TD84_KALFE</name>
<keyword evidence="3" id="KW-1185">Reference proteome</keyword>
<proteinExistence type="inferred from homology"/>
<accession>A0A7N0TD84</accession>
<evidence type="ECO:0000313" key="3">
    <source>
        <dbReference type="Proteomes" id="UP000594263"/>
    </source>
</evidence>
<organism evidence="2 3">
    <name type="scientific">Kalanchoe fedtschenkoi</name>
    <name type="common">Lavender scallops</name>
    <name type="synonym">South American air plant</name>
    <dbReference type="NCBI Taxonomy" id="63787"/>
    <lineage>
        <taxon>Eukaryota</taxon>
        <taxon>Viridiplantae</taxon>
        <taxon>Streptophyta</taxon>
        <taxon>Embryophyta</taxon>
        <taxon>Tracheophyta</taxon>
        <taxon>Spermatophyta</taxon>
        <taxon>Magnoliopsida</taxon>
        <taxon>eudicotyledons</taxon>
        <taxon>Gunneridae</taxon>
        <taxon>Pentapetalae</taxon>
        <taxon>Saxifragales</taxon>
        <taxon>Crassulaceae</taxon>
        <taxon>Kalanchoe</taxon>
    </lineage>
</organism>
<dbReference type="GO" id="GO:0009733">
    <property type="term" value="P:response to auxin"/>
    <property type="evidence" value="ECO:0007669"/>
    <property type="project" value="InterPro"/>
</dbReference>